<dbReference type="InterPro" id="IPR022765">
    <property type="entry name" value="Dna2/Cas4_DUF83"/>
</dbReference>
<comment type="cofactor">
    <cofactor evidence="9">
        <name>iron-sulfur cluster</name>
        <dbReference type="ChEBI" id="CHEBI:30408"/>
    </cofactor>
</comment>
<dbReference type="EMBL" id="VSIX01000121">
    <property type="protein sequence ID" value="TYB30545.1"/>
    <property type="molecule type" value="Genomic_DNA"/>
</dbReference>
<comment type="caution">
    <text evidence="11">The sequence shown here is derived from an EMBL/GenBank/DDBJ whole genome shotgun (WGS) entry which is preliminary data.</text>
</comment>
<evidence type="ECO:0000256" key="1">
    <source>
        <dbReference type="ARBA" id="ARBA00022722"/>
    </source>
</evidence>
<comment type="cofactor">
    <cofactor evidence="9">
        <name>Mg(2+)</name>
        <dbReference type="ChEBI" id="CHEBI:18420"/>
    </cofactor>
    <cofactor evidence="9">
        <name>Mn(2+)</name>
        <dbReference type="ChEBI" id="CHEBI:29035"/>
    </cofactor>
    <text evidence="9">Mg(2+) or Mn(2+) required for ssDNA cleavage activity.</text>
</comment>
<dbReference type="GO" id="GO:0051536">
    <property type="term" value="F:iron-sulfur cluster binding"/>
    <property type="evidence" value="ECO:0007669"/>
    <property type="project" value="UniProtKB-KW"/>
</dbReference>
<keyword evidence="3 9" id="KW-0378">Hydrolase</keyword>
<keyword evidence="5 9" id="KW-0408">Iron</keyword>
<evidence type="ECO:0000313" key="11">
    <source>
        <dbReference type="EMBL" id="TYB30545.1"/>
    </source>
</evidence>
<dbReference type="Pfam" id="PF01930">
    <property type="entry name" value="Cas_Cas4"/>
    <property type="match status" value="1"/>
</dbReference>
<reference evidence="11" key="1">
    <citation type="submission" date="2019-08" db="EMBL/GenBank/DDBJ databases">
        <title>Genomic characterization of a novel candidate phylum (ARYD3) from a high temperature, high salinity tertiary oil reservoir in north central Oklahoma, USA.</title>
        <authorList>
            <person name="Youssef N.H."/>
            <person name="Yadav A."/>
            <person name="Elshahed M.S."/>
        </authorList>
    </citation>
    <scope>NUCLEOTIDE SEQUENCE [LARGE SCALE GENOMIC DNA]</scope>
    <source>
        <strain evidence="11">ARYD3</strain>
    </source>
</reference>
<evidence type="ECO:0000256" key="3">
    <source>
        <dbReference type="ARBA" id="ARBA00022801"/>
    </source>
</evidence>
<feature type="domain" description="DUF83" evidence="10">
    <location>
        <begin position="19"/>
        <end position="174"/>
    </location>
</feature>
<gene>
    <name evidence="11" type="primary">cas4</name>
    <name evidence="11" type="ORF">FXF47_08700</name>
</gene>
<keyword evidence="12" id="KW-1185">Reference proteome</keyword>
<evidence type="ECO:0000259" key="10">
    <source>
        <dbReference type="Pfam" id="PF01930"/>
    </source>
</evidence>
<dbReference type="PANTHER" id="PTHR37168">
    <property type="entry name" value="CRISPR-ASSOCIATED EXONUCLEASE CAS4"/>
    <property type="match status" value="1"/>
</dbReference>
<evidence type="ECO:0000256" key="7">
    <source>
        <dbReference type="ARBA" id="ARBA00023118"/>
    </source>
</evidence>
<dbReference type="InterPro" id="IPR011604">
    <property type="entry name" value="PDDEXK-like_dom_sf"/>
</dbReference>
<keyword evidence="4 9" id="KW-0269">Exonuclease</keyword>
<evidence type="ECO:0000313" key="12">
    <source>
        <dbReference type="Proteomes" id="UP000324143"/>
    </source>
</evidence>
<comment type="similarity">
    <text evidence="9">Belongs to the CRISPR-associated exonuclease Cas4 family.</text>
</comment>
<keyword evidence="1 9" id="KW-0540">Nuclease</keyword>
<dbReference type="Proteomes" id="UP000324143">
    <property type="component" value="Unassembled WGS sequence"/>
</dbReference>
<organism evidence="11 12">
    <name type="scientific">Candidatus Mcinerneyibacterium aminivorans</name>
    <dbReference type="NCBI Taxonomy" id="2703815"/>
    <lineage>
        <taxon>Bacteria</taxon>
        <taxon>Candidatus Macinerneyibacteriota</taxon>
        <taxon>Candidatus Mcinerneyibacteria</taxon>
        <taxon>Candidatus Mcinerneyibacteriales</taxon>
        <taxon>Candidatus Mcinerneyibacteriaceae</taxon>
        <taxon>Candidatus Mcinerneyibacterium</taxon>
    </lineage>
</organism>
<dbReference type="GO" id="GO:0046872">
    <property type="term" value="F:metal ion binding"/>
    <property type="evidence" value="ECO:0007669"/>
    <property type="project" value="UniProtKB-KW"/>
</dbReference>
<name>A0A5D0MF71_9BACT</name>
<dbReference type="GO" id="GO:0051607">
    <property type="term" value="P:defense response to virus"/>
    <property type="evidence" value="ECO:0007669"/>
    <property type="project" value="UniProtKB-KW"/>
</dbReference>
<dbReference type="NCBIfam" id="TIGR00372">
    <property type="entry name" value="cas4"/>
    <property type="match status" value="1"/>
</dbReference>
<dbReference type="PANTHER" id="PTHR37168:SF2">
    <property type="entry name" value="CRISPR-ASSOCIATED EXONUCLEASE CAS4"/>
    <property type="match status" value="1"/>
</dbReference>
<dbReference type="AlphaFoldDB" id="A0A5D0MF71"/>
<proteinExistence type="inferred from homology"/>
<sequence>MTGSYNTKIKPKIPPSVYNAYFICKRQAWLMDRNLSGWQDNYFLQIGKLISEESYKREKKEIYIAEYRAKLDMIKKGRRYILACEVKKSSKVLNNAKRQLKYYLYILNKKGIKVKGELKIPKEKKNIEINFNGKEKKKIKKNIKEIRLFLLNEKPPEPKKKKICSKCAHFEFCFA</sequence>
<evidence type="ECO:0000256" key="4">
    <source>
        <dbReference type="ARBA" id="ARBA00022839"/>
    </source>
</evidence>
<evidence type="ECO:0000256" key="6">
    <source>
        <dbReference type="ARBA" id="ARBA00023014"/>
    </source>
</evidence>
<evidence type="ECO:0000256" key="8">
    <source>
        <dbReference type="ARBA" id="ARBA00023211"/>
    </source>
</evidence>
<evidence type="ECO:0000256" key="2">
    <source>
        <dbReference type="ARBA" id="ARBA00022723"/>
    </source>
</evidence>
<evidence type="ECO:0000256" key="5">
    <source>
        <dbReference type="ARBA" id="ARBA00023004"/>
    </source>
</evidence>
<dbReference type="InterPro" id="IPR013343">
    <property type="entry name" value="CRISPR-assoc_prot_Cas4"/>
</dbReference>
<dbReference type="Gene3D" id="3.90.320.10">
    <property type="match status" value="1"/>
</dbReference>
<keyword evidence="7 9" id="KW-0051">Antiviral defense</keyword>
<keyword evidence="2 9" id="KW-0479">Metal-binding</keyword>
<protein>
    <recommendedName>
        <fullName evidence="9">CRISPR-associated exonuclease Cas4</fullName>
        <ecNumber evidence="9">3.1.12.1</ecNumber>
    </recommendedName>
</protein>
<keyword evidence="6 9" id="KW-0411">Iron-sulfur</keyword>
<evidence type="ECO:0000256" key="9">
    <source>
        <dbReference type="RuleBase" id="RU365022"/>
    </source>
</evidence>
<keyword evidence="8 9" id="KW-0464">Manganese</keyword>
<accession>A0A5D0MF71</accession>
<dbReference type="GO" id="GO:0004527">
    <property type="term" value="F:exonuclease activity"/>
    <property type="evidence" value="ECO:0007669"/>
    <property type="project" value="UniProtKB-KW"/>
</dbReference>
<dbReference type="EC" id="3.1.12.1" evidence="9"/>
<comment type="function">
    <text evidence="9">CRISPR (clustered regularly interspaced short palindromic repeat) is an adaptive immune system that provides protection against mobile genetic elements (viruses, transposable elements and conjugative plasmids). CRISPR clusters contain sequences complementary to antecedent mobile elements and target invading nucleic acids. CRISPR clusters are transcribed and processed into CRISPR RNA (crRNA).</text>
</comment>